<evidence type="ECO:0000256" key="1">
    <source>
        <dbReference type="SAM" id="MobiDB-lite"/>
    </source>
</evidence>
<keyword evidence="5" id="KW-1185">Reference proteome</keyword>
<dbReference type="Gene3D" id="3.40.710.10">
    <property type="entry name" value="DD-peptidase/beta-lactamase superfamily"/>
    <property type="match status" value="1"/>
</dbReference>
<keyword evidence="2" id="KW-0472">Membrane</keyword>
<feature type="transmembrane region" description="Helical" evidence="2">
    <location>
        <begin position="627"/>
        <end position="649"/>
    </location>
</feature>
<protein>
    <recommendedName>
        <fullName evidence="6">Beta-lactamase-related domain-containing protein</fullName>
    </recommendedName>
</protein>
<feature type="signal peptide" evidence="3">
    <location>
        <begin position="1"/>
        <end position="38"/>
    </location>
</feature>
<evidence type="ECO:0008006" key="6">
    <source>
        <dbReference type="Google" id="ProtNLM"/>
    </source>
</evidence>
<proteinExistence type="predicted"/>
<dbReference type="EMBL" id="BDIP01000414">
    <property type="protein sequence ID" value="GIQ81510.1"/>
    <property type="molecule type" value="Genomic_DNA"/>
</dbReference>
<dbReference type="AlphaFoldDB" id="A0A9K3GGA6"/>
<name>A0A9K3GGA6_9EUKA</name>
<accession>A0A9K3GGA6</accession>
<feature type="region of interest" description="Disordered" evidence="1">
    <location>
        <begin position="597"/>
        <end position="616"/>
    </location>
</feature>
<sequence length="740" mass="79227">MGTPAQYGMGMCRRSRGVLTPLLYVLVLVLCVAMPTSALGVSTQTNLDPPVVSTSLCRVYPDVSDLDTWLDGWCSQRGLDPFSVGMAVVTSEFTDKAEGEGEGAPLLQCLDDFKDVQFGSCTQEVDMYMVNATVSTHGLADSESALPFSLSTPAFSHSLGGLASIMGFHLALGEGKTGTDPDTLVSDVLPSGLVSGMGLDPTLSLRHLATHTSGLIERPAGSLTLDMGSVPPLSALLPQQTASYASPGAHACLDPLNTAMLAVCMAYLTDTHTDMPYSADTACQCVTDTVLTPLGVTEGGYLGDSGVTPHYTEEWFRQNRASDYLAPEAQAEALRTLTPSGNMAVSLIEAARLLGGVVGPSLLSVEGVDRMLGRHYTLGQGLDADRDTNPEIPGMTMGLGQERQQGMLVAGAVSEGTGHASGYSVYNTATQPGSVSCAGIRRLGVYAYANISDRSLVAELLEDFYAHYLSDTYYESLYANDESILPLTRLEKEQGGYAHREMGPASVLSGPAHPVTPFLGIRMLVESEYDSDLLHLVPNPPSDTQGYALYADHIMRQSTPSDRAMYVEIETGGGDNGSETDRPTALFEPDASVSDGTARYHHHRKHKKNRERGVKHQPPMLGLSPSLLLTAMGCILCGITILLYAMLALDPTAHCLRLKLWERLAHNELLVTIAHILWVTAIVLLVGAAAGYGLGIYQIRERAYTVQGGILWWSLFTGGAMLPITGLIVYYRTLVTALHR</sequence>
<reference evidence="4 5" key="1">
    <citation type="journal article" date="2018" name="PLoS ONE">
        <title>The draft genome of Kipferlia bialata reveals reductive genome evolution in fornicate parasites.</title>
        <authorList>
            <person name="Tanifuji G."/>
            <person name="Takabayashi S."/>
            <person name="Kume K."/>
            <person name="Takagi M."/>
            <person name="Nakayama T."/>
            <person name="Kamikawa R."/>
            <person name="Inagaki Y."/>
            <person name="Hashimoto T."/>
        </authorList>
    </citation>
    <scope>NUCLEOTIDE SEQUENCE [LARGE SCALE GENOMIC DNA]</scope>
    <source>
        <strain evidence="4">NY0173</strain>
    </source>
</reference>
<dbReference type="SUPFAM" id="SSF56601">
    <property type="entry name" value="beta-lactamase/transpeptidase-like"/>
    <property type="match status" value="1"/>
</dbReference>
<comment type="caution">
    <text evidence="4">The sequence shown here is derived from an EMBL/GenBank/DDBJ whole genome shotgun (WGS) entry which is preliminary data.</text>
</comment>
<evidence type="ECO:0000256" key="3">
    <source>
        <dbReference type="SAM" id="SignalP"/>
    </source>
</evidence>
<feature type="chain" id="PRO_5039906780" description="Beta-lactamase-related domain-containing protein" evidence="3">
    <location>
        <begin position="39"/>
        <end position="740"/>
    </location>
</feature>
<evidence type="ECO:0000313" key="4">
    <source>
        <dbReference type="EMBL" id="GIQ81510.1"/>
    </source>
</evidence>
<dbReference type="InterPro" id="IPR012338">
    <property type="entry name" value="Beta-lactam/transpept-like"/>
</dbReference>
<evidence type="ECO:0000313" key="5">
    <source>
        <dbReference type="Proteomes" id="UP000265618"/>
    </source>
</evidence>
<evidence type="ECO:0000256" key="2">
    <source>
        <dbReference type="SAM" id="Phobius"/>
    </source>
</evidence>
<feature type="compositionally biased region" description="Basic residues" evidence="1">
    <location>
        <begin position="599"/>
        <end position="615"/>
    </location>
</feature>
<keyword evidence="2" id="KW-0812">Transmembrane</keyword>
<dbReference type="Proteomes" id="UP000265618">
    <property type="component" value="Unassembled WGS sequence"/>
</dbReference>
<gene>
    <name evidence="4" type="ORF">KIPB_002476</name>
</gene>
<organism evidence="4 5">
    <name type="scientific">Kipferlia bialata</name>
    <dbReference type="NCBI Taxonomy" id="797122"/>
    <lineage>
        <taxon>Eukaryota</taxon>
        <taxon>Metamonada</taxon>
        <taxon>Carpediemonas-like organisms</taxon>
        <taxon>Kipferlia</taxon>
    </lineage>
</organism>
<feature type="transmembrane region" description="Helical" evidence="2">
    <location>
        <begin position="710"/>
        <end position="731"/>
    </location>
</feature>
<feature type="transmembrane region" description="Helical" evidence="2">
    <location>
        <begin position="669"/>
        <end position="690"/>
    </location>
</feature>
<keyword evidence="2" id="KW-1133">Transmembrane helix</keyword>
<keyword evidence="3" id="KW-0732">Signal</keyword>